<dbReference type="Pfam" id="PF00931">
    <property type="entry name" value="NB-ARC"/>
    <property type="match status" value="1"/>
</dbReference>
<sequence>MLKEKKCLVVPDDIWASETWGNLKTTFPFENEMKSKFLITTRNKQVALGADKNVSIHELGCLGNDKSWELFMNKANFGRLDATDGRKMEKLGREMVEHCARLPLAIELLGGILSQKPTISEWEMVHRHAKTYINEGGIRGQGTM</sequence>
<dbReference type="InterPro" id="IPR042197">
    <property type="entry name" value="Apaf_helical"/>
</dbReference>
<organism evidence="3 4">
    <name type="scientific">Ficus carica</name>
    <name type="common">Common fig</name>
    <dbReference type="NCBI Taxonomy" id="3494"/>
    <lineage>
        <taxon>Eukaryota</taxon>
        <taxon>Viridiplantae</taxon>
        <taxon>Streptophyta</taxon>
        <taxon>Embryophyta</taxon>
        <taxon>Tracheophyta</taxon>
        <taxon>Spermatophyta</taxon>
        <taxon>Magnoliopsida</taxon>
        <taxon>eudicotyledons</taxon>
        <taxon>Gunneridae</taxon>
        <taxon>Pentapetalae</taxon>
        <taxon>rosids</taxon>
        <taxon>fabids</taxon>
        <taxon>Rosales</taxon>
        <taxon>Moraceae</taxon>
        <taxon>Ficeae</taxon>
        <taxon>Ficus</taxon>
    </lineage>
</organism>
<evidence type="ECO:0000313" key="4">
    <source>
        <dbReference type="Proteomes" id="UP001187192"/>
    </source>
</evidence>
<dbReference type="PANTHER" id="PTHR36766:SF30">
    <property type="entry name" value="TIR-NBS TYPE DISEASE RESISTANCE PROTEIN-RELATED"/>
    <property type="match status" value="1"/>
</dbReference>
<evidence type="ECO:0000256" key="1">
    <source>
        <dbReference type="ARBA" id="ARBA00022821"/>
    </source>
</evidence>
<dbReference type="Proteomes" id="UP001187192">
    <property type="component" value="Unassembled WGS sequence"/>
</dbReference>
<accession>A0AA87Z981</accession>
<keyword evidence="4" id="KW-1185">Reference proteome</keyword>
<keyword evidence="1" id="KW-0611">Plant defense</keyword>
<dbReference type="Gene3D" id="1.10.8.430">
    <property type="entry name" value="Helical domain of apoptotic protease-activating factors"/>
    <property type="match status" value="1"/>
</dbReference>
<dbReference type="InterPro" id="IPR027417">
    <property type="entry name" value="P-loop_NTPase"/>
</dbReference>
<dbReference type="PRINTS" id="PR00364">
    <property type="entry name" value="DISEASERSIST"/>
</dbReference>
<proteinExistence type="predicted"/>
<feature type="domain" description="NB-ARC" evidence="2">
    <location>
        <begin position="1"/>
        <end position="76"/>
    </location>
</feature>
<dbReference type="EMBL" id="BTGU01001961">
    <property type="protein sequence ID" value="GMN31953.1"/>
    <property type="molecule type" value="Genomic_DNA"/>
</dbReference>
<dbReference type="AlphaFoldDB" id="A0AA87Z981"/>
<comment type="caution">
    <text evidence="3">The sequence shown here is derived from an EMBL/GenBank/DDBJ whole genome shotgun (WGS) entry which is preliminary data.</text>
</comment>
<dbReference type="PANTHER" id="PTHR36766">
    <property type="entry name" value="PLANT BROAD-SPECTRUM MILDEW RESISTANCE PROTEIN RPW8"/>
    <property type="match status" value="1"/>
</dbReference>
<evidence type="ECO:0000313" key="3">
    <source>
        <dbReference type="EMBL" id="GMN31953.1"/>
    </source>
</evidence>
<name>A0AA87Z981_FICCA</name>
<gene>
    <name evidence="3" type="ORF">TIFTF001_041662</name>
</gene>
<reference evidence="3" key="1">
    <citation type="submission" date="2023-07" db="EMBL/GenBank/DDBJ databases">
        <title>draft genome sequence of fig (Ficus carica).</title>
        <authorList>
            <person name="Takahashi T."/>
            <person name="Nishimura K."/>
        </authorList>
    </citation>
    <scope>NUCLEOTIDE SEQUENCE</scope>
</reference>
<dbReference type="InterPro" id="IPR002182">
    <property type="entry name" value="NB-ARC"/>
</dbReference>
<dbReference type="GO" id="GO:0006952">
    <property type="term" value="P:defense response"/>
    <property type="evidence" value="ECO:0007669"/>
    <property type="project" value="UniProtKB-KW"/>
</dbReference>
<evidence type="ECO:0000259" key="2">
    <source>
        <dbReference type="Pfam" id="PF00931"/>
    </source>
</evidence>
<dbReference type="SUPFAM" id="SSF52540">
    <property type="entry name" value="P-loop containing nucleoside triphosphate hydrolases"/>
    <property type="match status" value="1"/>
</dbReference>
<protein>
    <recommendedName>
        <fullName evidence="2">NB-ARC domain-containing protein</fullName>
    </recommendedName>
</protein>
<dbReference type="Gene3D" id="3.40.50.300">
    <property type="entry name" value="P-loop containing nucleotide triphosphate hydrolases"/>
    <property type="match status" value="1"/>
</dbReference>
<dbReference type="GO" id="GO:0043531">
    <property type="term" value="F:ADP binding"/>
    <property type="evidence" value="ECO:0007669"/>
    <property type="project" value="InterPro"/>
</dbReference>